<dbReference type="EMBL" id="PP516298">
    <property type="protein sequence ID" value="WXI00903.1"/>
    <property type="molecule type" value="mRNA"/>
</dbReference>
<protein>
    <submittedName>
        <fullName evidence="2">Venom peptide Es2a</fullName>
    </submittedName>
</protein>
<keyword evidence="1" id="KW-0732">Signal</keyword>
<feature type="signal peptide" evidence="1">
    <location>
        <begin position="1"/>
        <end position="19"/>
    </location>
</feature>
<name>A0AB38ZEF4_9HEMI</name>
<organism evidence="2">
    <name type="scientific">Ectomocoris sp</name>
    <dbReference type="NCBI Taxonomy" id="3104572"/>
    <lineage>
        <taxon>Eukaryota</taxon>
        <taxon>Metazoa</taxon>
        <taxon>Ecdysozoa</taxon>
        <taxon>Arthropoda</taxon>
        <taxon>Hexapoda</taxon>
        <taxon>Insecta</taxon>
        <taxon>Pterygota</taxon>
        <taxon>Neoptera</taxon>
        <taxon>Paraneoptera</taxon>
        <taxon>Hemiptera</taxon>
        <taxon>Heteroptera</taxon>
        <taxon>Panheteroptera</taxon>
        <taxon>Cimicomorpha</taxon>
        <taxon>Reduviidae</taxon>
        <taxon>Peiratinae</taxon>
        <taxon>Ectomocoris</taxon>
    </lineage>
</organism>
<sequence length="60" mass="6645">MRFFIIFTFLAMFITATLAAPVAEEIDLFKLMPQGGSRGIAPLIKICLPGQELNDKNECV</sequence>
<proteinExistence type="evidence at transcript level"/>
<reference evidence="2" key="2">
    <citation type="submission" date="2024-08" db="EMBL/GenBank/DDBJ databases">
        <title>Venom adaptation and exaptation during the trophic switch to blood-feeding by kissing bugs (Reduviidae: Triatominae).</title>
        <authorList>
            <person name="Zdenek C.N."/>
            <person name="Cardoso F.C."/>
            <person name="Robinson S.D."/>
            <person name="Mercedes R.S."/>
            <person name="Raidjoe E.R."/>
            <person name="Hernandez-Vargas M.J."/>
            <person name="Jin J."/>
            <person name="Corzo G."/>
            <person name="Vetter I."/>
            <person name="King G.F."/>
            <person name="Fry B.G."/>
            <person name="Walker A."/>
        </authorList>
    </citation>
    <scope>NUCLEOTIDE SEQUENCE</scope>
</reference>
<evidence type="ECO:0000313" key="2">
    <source>
        <dbReference type="EMBL" id="WXI00903.1"/>
    </source>
</evidence>
<feature type="chain" id="PRO_5044208110" evidence="1">
    <location>
        <begin position="20"/>
        <end position="60"/>
    </location>
</feature>
<accession>A0AB38ZEF4</accession>
<dbReference type="AlphaFoldDB" id="A0AB38ZEF4"/>
<reference evidence="2" key="1">
    <citation type="submission" date="2024-03" db="EMBL/GenBank/DDBJ databases">
        <authorList>
            <person name="Jin J.A."/>
            <person name="King G.A."/>
            <person name="Walker A."/>
        </authorList>
    </citation>
    <scope>NUCLEOTIDE SEQUENCE</scope>
</reference>
<evidence type="ECO:0000256" key="1">
    <source>
        <dbReference type="SAM" id="SignalP"/>
    </source>
</evidence>